<dbReference type="SMART" id="SM00225">
    <property type="entry name" value="BTB"/>
    <property type="match status" value="1"/>
</dbReference>
<evidence type="ECO:0000313" key="7">
    <source>
        <dbReference type="EnsemblMetazoa" id="XP_031779976"/>
    </source>
</evidence>
<reference evidence="7" key="1">
    <citation type="submission" date="2021-01" db="UniProtKB">
        <authorList>
            <consortium name="EnsemblMetazoa"/>
        </authorList>
    </citation>
    <scope>IDENTIFICATION</scope>
</reference>
<dbReference type="Pfam" id="PF07707">
    <property type="entry name" value="BACK"/>
    <property type="match status" value="1"/>
</dbReference>
<evidence type="ECO:0000256" key="1">
    <source>
        <dbReference type="ARBA" id="ARBA00013699"/>
    </source>
</evidence>
<evidence type="ECO:0000313" key="8">
    <source>
        <dbReference type="Proteomes" id="UP000002358"/>
    </source>
</evidence>
<feature type="compositionally biased region" description="Polar residues" evidence="5">
    <location>
        <begin position="647"/>
        <end position="663"/>
    </location>
</feature>
<comment type="function">
    <text evidence="4">Probable substrate-specific adapter of an E3 ubiquitin-protein ligase complex which mediates the ubiquitination and subsequent proteasomal degradation of target proteins. May have a role in synapse differentiation and growth.</text>
</comment>
<dbReference type="AlphaFoldDB" id="A0A7M7Q1C6"/>
<dbReference type="PANTHER" id="PTHR45632:SF3">
    <property type="entry name" value="KELCH-LIKE PROTEIN 32"/>
    <property type="match status" value="1"/>
</dbReference>
<evidence type="ECO:0000256" key="2">
    <source>
        <dbReference type="ARBA" id="ARBA00022441"/>
    </source>
</evidence>
<dbReference type="FunFam" id="1.25.40.420:FF:000001">
    <property type="entry name" value="Kelch-like family member 12"/>
    <property type="match status" value="1"/>
</dbReference>
<keyword evidence="3" id="KW-0677">Repeat</keyword>
<dbReference type="PANTHER" id="PTHR45632">
    <property type="entry name" value="LD33804P"/>
    <property type="match status" value="1"/>
</dbReference>
<organism evidence="7 8">
    <name type="scientific">Nasonia vitripennis</name>
    <name type="common">Parasitic wasp</name>
    <dbReference type="NCBI Taxonomy" id="7425"/>
    <lineage>
        <taxon>Eukaryota</taxon>
        <taxon>Metazoa</taxon>
        <taxon>Ecdysozoa</taxon>
        <taxon>Arthropoda</taxon>
        <taxon>Hexapoda</taxon>
        <taxon>Insecta</taxon>
        <taxon>Pterygota</taxon>
        <taxon>Neoptera</taxon>
        <taxon>Endopterygota</taxon>
        <taxon>Hymenoptera</taxon>
        <taxon>Apocrita</taxon>
        <taxon>Proctotrupomorpha</taxon>
        <taxon>Chalcidoidea</taxon>
        <taxon>Pteromalidae</taxon>
        <taxon>Pteromalinae</taxon>
        <taxon>Nasonia</taxon>
    </lineage>
</organism>
<feature type="compositionally biased region" description="Low complexity" evidence="5">
    <location>
        <begin position="9"/>
        <end position="25"/>
    </location>
</feature>
<dbReference type="Gene3D" id="1.25.40.420">
    <property type="match status" value="1"/>
</dbReference>
<dbReference type="SMART" id="SM00612">
    <property type="entry name" value="Kelch"/>
    <property type="match status" value="6"/>
</dbReference>
<dbReference type="GO" id="GO:0016567">
    <property type="term" value="P:protein ubiquitination"/>
    <property type="evidence" value="ECO:0007669"/>
    <property type="project" value="UniProtKB-UniPathway"/>
</dbReference>
<dbReference type="InterPro" id="IPR000210">
    <property type="entry name" value="BTB/POZ_dom"/>
</dbReference>
<dbReference type="UniPathway" id="UPA00143"/>
<evidence type="ECO:0000256" key="3">
    <source>
        <dbReference type="ARBA" id="ARBA00022737"/>
    </source>
</evidence>
<evidence type="ECO:0000256" key="5">
    <source>
        <dbReference type="SAM" id="MobiDB-lite"/>
    </source>
</evidence>
<dbReference type="InterPro" id="IPR006652">
    <property type="entry name" value="Kelch_1"/>
</dbReference>
<dbReference type="InterPro" id="IPR017096">
    <property type="entry name" value="BTB-kelch_protein"/>
</dbReference>
<dbReference type="Proteomes" id="UP000002358">
    <property type="component" value="Chromosome 2"/>
</dbReference>
<dbReference type="InterPro" id="IPR011333">
    <property type="entry name" value="SKP1/BTB/POZ_sf"/>
</dbReference>
<dbReference type="FunCoup" id="A0A7M7Q1C6">
    <property type="interactions" value="2"/>
</dbReference>
<dbReference type="KEGG" id="nvi:100121388"/>
<dbReference type="SUPFAM" id="SSF54695">
    <property type="entry name" value="POZ domain"/>
    <property type="match status" value="1"/>
</dbReference>
<keyword evidence="2" id="KW-0880">Kelch repeat</keyword>
<dbReference type="InParanoid" id="A0A7M7Q1C6"/>
<dbReference type="CTD" id="317719"/>
<evidence type="ECO:0000256" key="4">
    <source>
        <dbReference type="ARBA" id="ARBA00043912"/>
    </source>
</evidence>
<dbReference type="Gene3D" id="3.30.710.10">
    <property type="entry name" value="Potassium Channel Kv1.1, Chain A"/>
    <property type="match status" value="1"/>
</dbReference>
<dbReference type="SUPFAM" id="SSF117281">
    <property type="entry name" value="Kelch motif"/>
    <property type="match status" value="1"/>
</dbReference>
<dbReference type="Gene3D" id="2.120.10.80">
    <property type="entry name" value="Kelch-type beta propeller"/>
    <property type="match status" value="1"/>
</dbReference>
<dbReference type="SMART" id="SM00875">
    <property type="entry name" value="BACK"/>
    <property type="match status" value="1"/>
</dbReference>
<dbReference type="RefSeq" id="XP_031779975.1">
    <property type="nucleotide sequence ID" value="XM_031924115.2"/>
</dbReference>
<sequence length="672" mass="76393">MDANNNNTSSRSNDQTSLSNSSSNVDMSENVVKCCGANSKHLMMSDGPSTCANSDYRCVSTQGLQSLNDLRQNNLLCDAVLKLEDGGVFPVHRAILSACSTYFRTLFTTTLNPKNNTEFLVSNVSSKIMNLLLEYAYLRTIDIKQEDVCELLITADYLVIDGVLELCCDFLRRSLTVKNCIGIMIFAREHFCKDLEKEARRYLLRYFVQVAEQSSEILELPIDELTALIAEDELNVTNEETAWELALRWIGREPETRKVHIVELMRNIRLGLMDTYYFLENVKNHHYVAGNEACRPIVIETLKFLYDPEMIKQKDGELEIATPRVPHDILFAIGGWQGVSAVDLIETYDTRADRWVKVEQIDPLGPRGYHGMAVIGYKIYVIGGLNGVEFFNSCRCFNPVRKTWREVAPMNAKRAYVSVALLNDIIYAMGGYDGYFRQNSAERYDYRRNQWSLIAPMHMQRSDASATALNGKIYITGGFNGRECMSSAEVYDPDTNQWTMIAHMRLRRSGVSCIAYHGLVYALGGFNGVSRMCCGEKYNPETNTWTAIPDMYNSRSNFAIEIIDDMIFAIGGFNGFSTTFHVECFSDSTNEWYEATDMNTYRSGLAACVVKVLPNVHDYTHKHRERLMEEKRQKLLDIEALQRAGSAPQQQNHVATSRSTHNSLGHHRQQQR</sequence>
<dbReference type="Pfam" id="PF00651">
    <property type="entry name" value="BTB"/>
    <property type="match status" value="1"/>
</dbReference>
<dbReference type="InterPro" id="IPR015915">
    <property type="entry name" value="Kelch-typ_b-propeller"/>
</dbReference>
<dbReference type="PROSITE" id="PS50097">
    <property type="entry name" value="BTB"/>
    <property type="match status" value="1"/>
</dbReference>
<dbReference type="RefSeq" id="XP_031779976.1">
    <property type="nucleotide sequence ID" value="XM_031924116.2"/>
</dbReference>
<dbReference type="InterPro" id="IPR011705">
    <property type="entry name" value="BACK"/>
</dbReference>
<dbReference type="OrthoDB" id="191037at2759"/>
<proteinExistence type="predicted"/>
<keyword evidence="8" id="KW-1185">Reference proteome</keyword>
<dbReference type="SMR" id="A0A7M7Q1C6"/>
<dbReference type="Pfam" id="PF01344">
    <property type="entry name" value="Kelch_1"/>
    <property type="match status" value="5"/>
</dbReference>
<protein>
    <recommendedName>
        <fullName evidence="1">Kelch-like protein diablo</fullName>
    </recommendedName>
</protein>
<dbReference type="EnsemblMetazoa" id="XM_031924115">
    <property type="protein sequence ID" value="XP_031779975"/>
    <property type="gene ID" value="LOC100121388"/>
</dbReference>
<dbReference type="PIRSF" id="PIRSF037037">
    <property type="entry name" value="Kelch-like_protein_gigaxonin"/>
    <property type="match status" value="1"/>
</dbReference>
<dbReference type="GO" id="GO:0003779">
    <property type="term" value="F:actin binding"/>
    <property type="evidence" value="ECO:0007669"/>
    <property type="project" value="UniProtKB-KW"/>
</dbReference>
<dbReference type="EnsemblMetazoa" id="XM_031924116">
    <property type="protein sequence ID" value="XP_031779976"/>
    <property type="gene ID" value="LOC100121388"/>
</dbReference>
<evidence type="ECO:0000259" key="6">
    <source>
        <dbReference type="PROSITE" id="PS50097"/>
    </source>
</evidence>
<name>A0A7M7Q1C6_NASVI</name>
<dbReference type="PRINTS" id="PR00501">
    <property type="entry name" value="KELCHREPEAT"/>
</dbReference>
<dbReference type="GeneID" id="100121388"/>
<feature type="region of interest" description="Disordered" evidence="5">
    <location>
        <begin position="1"/>
        <end position="25"/>
    </location>
</feature>
<accession>A0A7M7Q1C6</accession>
<feature type="region of interest" description="Disordered" evidence="5">
    <location>
        <begin position="644"/>
        <end position="672"/>
    </location>
</feature>
<feature type="domain" description="BTB" evidence="6">
    <location>
        <begin position="77"/>
        <end position="145"/>
    </location>
</feature>